<proteinExistence type="predicted"/>
<accession>A0A835UHZ3</accession>
<organism evidence="1 2">
    <name type="scientific">Vanilla planifolia</name>
    <name type="common">Vanilla</name>
    <dbReference type="NCBI Taxonomy" id="51239"/>
    <lineage>
        <taxon>Eukaryota</taxon>
        <taxon>Viridiplantae</taxon>
        <taxon>Streptophyta</taxon>
        <taxon>Embryophyta</taxon>
        <taxon>Tracheophyta</taxon>
        <taxon>Spermatophyta</taxon>
        <taxon>Magnoliopsida</taxon>
        <taxon>Liliopsida</taxon>
        <taxon>Asparagales</taxon>
        <taxon>Orchidaceae</taxon>
        <taxon>Vanilloideae</taxon>
        <taxon>Vanilleae</taxon>
        <taxon>Vanilla</taxon>
    </lineage>
</organism>
<reference evidence="1 2" key="1">
    <citation type="journal article" date="2020" name="Nat. Food">
        <title>A phased Vanilla planifolia genome enables genetic improvement of flavour and production.</title>
        <authorList>
            <person name="Hasing T."/>
            <person name="Tang H."/>
            <person name="Brym M."/>
            <person name="Khazi F."/>
            <person name="Huang T."/>
            <person name="Chambers A.H."/>
        </authorList>
    </citation>
    <scope>NUCLEOTIDE SEQUENCE [LARGE SCALE GENOMIC DNA]</scope>
    <source>
        <tissue evidence="1">Leaf</tissue>
    </source>
</reference>
<comment type="caution">
    <text evidence="1">The sequence shown here is derived from an EMBL/GenBank/DDBJ whole genome shotgun (WGS) entry which is preliminary data.</text>
</comment>
<gene>
    <name evidence="1" type="ORF">HPP92_020843</name>
</gene>
<evidence type="ECO:0000313" key="1">
    <source>
        <dbReference type="EMBL" id="KAG0462367.1"/>
    </source>
</evidence>
<name>A0A835UHZ3_VANPL</name>
<dbReference type="AlphaFoldDB" id="A0A835UHZ3"/>
<evidence type="ECO:0000313" key="2">
    <source>
        <dbReference type="Proteomes" id="UP000639772"/>
    </source>
</evidence>
<dbReference type="EMBL" id="JADCNM010000011">
    <property type="protein sequence ID" value="KAG0462367.1"/>
    <property type="molecule type" value="Genomic_DNA"/>
</dbReference>
<sequence length="92" mass="10180">MEAERRREAPSTPIEVCIADKANCKTGRFDAREEALAATGLAARRSWEEPSSQLMTSLQAKKRPAARSRTEAVGISSSCVMRFLERGVTECY</sequence>
<protein>
    <submittedName>
        <fullName evidence="1">Uncharacterized protein</fullName>
    </submittedName>
</protein>
<dbReference type="Proteomes" id="UP000639772">
    <property type="component" value="Chromosome 11"/>
</dbReference>